<dbReference type="Proteomes" id="UP000000442">
    <property type="component" value="Chromosome"/>
</dbReference>
<dbReference type="eggNOG" id="ENOG502ZAH2">
    <property type="taxonomic scope" value="Bacteria"/>
</dbReference>
<proteinExistence type="predicted"/>
<dbReference type="AlphaFoldDB" id="C0QC71"/>
<dbReference type="KEGG" id="dat:HRM2_40300"/>
<accession>C0QC71</accession>
<dbReference type="HOGENOM" id="CLU_666863_0_0_7"/>
<protein>
    <submittedName>
        <fullName evidence="1">Uncharacterized protein</fullName>
    </submittedName>
</protein>
<name>C0QC71_DESAH</name>
<keyword evidence="2" id="KW-1185">Reference proteome</keyword>
<evidence type="ECO:0000313" key="2">
    <source>
        <dbReference type="Proteomes" id="UP000000442"/>
    </source>
</evidence>
<dbReference type="OrthoDB" id="5412516at2"/>
<dbReference type="EMBL" id="CP001087">
    <property type="protein sequence ID" value="ACN17088.1"/>
    <property type="molecule type" value="Genomic_DNA"/>
</dbReference>
<sequence>MTDSTETKEAGLLPEKAALLLRLKHEGFNVPEFIYVPPEAFQNNAFGPLEAFLSQHQQYYKVIARSAHPLENRFKGGTFDSLDTYADVLGITYARSKIIKAARTSKALSIKRQQKFLKAPALDLEQMGIIVMPFVEGSNVMAKMILNEWEFGYCRNRHARIQSDPYITKTPHDRKLMALSRQIQTFLEFPCEIEYIISETGEIFVVQAKDISKIEVLEQKQGIISIRLAGVKRIRKRRNYRERPIYVMDTKQLYMKVIAKCEEIVLEDLPPREGLEQAIDIIHAFQNEIETFAMTHQRFAILGISIKEPREFYQIANHYLDDFPDLQQELAQELNNNLYQIDFFLFEADTLIAKDRLRVNLGSHDAYGIDTVRNPMWNVFWHADKHEAVTREIAHLGFSTGDTVGIFLNKEEIPTVYRL</sequence>
<organism evidence="1 2">
    <name type="scientific">Desulforapulum autotrophicum (strain ATCC 43914 / DSM 3382 / VKM B-1955 / HRM2)</name>
    <name type="common">Desulfobacterium autotrophicum</name>
    <dbReference type="NCBI Taxonomy" id="177437"/>
    <lineage>
        <taxon>Bacteria</taxon>
        <taxon>Pseudomonadati</taxon>
        <taxon>Thermodesulfobacteriota</taxon>
        <taxon>Desulfobacteria</taxon>
        <taxon>Desulfobacterales</taxon>
        <taxon>Desulfobacteraceae</taxon>
        <taxon>Desulforapulum</taxon>
    </lineage>
</organism>
<dbReference type="RefSeq" id="WP_015905822.1">
    <property type="nucleotide sequence ID" value="NC_012108.1"/>
</dbReference>
<reference evidence="1 2" key="1">
    <citation type="journal article" date="2009" name="Environ. Microbiol.">
        <title>Genome sequence of Desulfobacterium autotrophicum HRM2, a marine sulfate reducer oxidizing organic carbon completely to carbon dioxide.</title>
        <authorList>
            <person name="Strittmatter A.W."/>
            <person name="Liesegang H."/>
            <person name="Rabus R."/>
            <person name="Decker I."/>
            <person name="Amann J."/>
            <person name="Andres S."/>
            <person name="Henne A."/>
            <person name="Fricke W.F."/>
            <person name="Martinez-Arias R."/>
            <person name="Bartels D."/>
            <person name="Goesmann A."/>
            <person name="Krause L."/>
            <person name="Puehler A."/>
            <person name="Klenk H.P."/>
            <person name="Richter M."/>
            <person name="Schuler M."/>
            <person name="Gloeckner F.O."/>
            <person name="Meyerdierks A."/>
            <person name="Gottschalk G."/>
            <person name="Amann R."/>
        </authorList>
    </citation>
    <scope>NUCLEOTIDE SEQUENCE [LARGE SCALE GENOMIC DNA]</scope>
    <source>
        <strain evidence="2">ATCC 43914 / DSM 3382 / HRM2</strain>
    </source>
</reference>
<dbReference type="SUPFAM" id="SSF56059">
    <property type="entry name" value="Glutathione synthetase ATP-binding domain-like"/>
    <property type="match status" value="1"/>
</dbReference>
<evidence type="ECO:0000313" key="1">
    <source>
        <dbReference type="EMBL" id="ACN17088.1"/>
    </source>
</evidence>
<gene>
    <name evidence="1" type="ordered locus">HRM2_40300</name>
</gene>